<name>A0A563E4Q3_9MICO</name>
<dbReference type="PANTHER" id="PTHR34595">
    <property type="entry name" value="BLR5612 PROTEIN"/>
    <property type="match status" value="1"/>
</dbReference>
<comment type="caution">
    <text evidence="3">The sequence shown here is derived from an EMBL/GenBank/DDBJ whole genome shotgun (WGS) entry which is preliminary data.</text>
</comment>
<dbReference type="Proteomes" id="UP000320244">
    <property type="component" value="Unassembled WGS sequence"/>
</dbReference>
<proteinExistence type="predicted"/>
<dbReference type="SUPFAM" id="SSF56059">
    <property type="entry name" value="Glutathione synthetase ATP-binding domain-like"/>
    <property type="match status" value="1"/>
</dbReference>
<keyword evidence="4" id="KW-1185">Reference proteome</keyword>
<accession>A0A563E4Q3</accession>
<reference evidence="3 4" key="2">
    <citation type="submission" date="2019-08" db="EMBL/GenBank/DDBJ databases">
        <title>Jejuicoccus antrihumi gen. nov., sp. nov., a new member of the family Dermacoccaceae isolated from a cave.</title>
        <authorList>
            <person name="Schumann P."/>
            <person name="Kim I.S."/>
        </authorList>
    </citation>
    <scope>NUCLEOTIDE SEQUENCE [LARGE SCALE GENOMIC DNA]</scope>
    <source>
        <strain evidence="3 4">C5-26</strain>
    </source>
</reference>
<sequence>MIGSEPADVLAAYRERLRDIPSVPGGGAGAPVDELVHTSVSTAGAALAGAIGTLGSVGLRSREAVVRRFVEDDGVTYGTTSGHLRGRRWQLDPLPVVMAGGEWAALSAGLVQRAELLDRILADIYGERRLIQDGIVPGEVVFGHAGFVPQTDGTLAGDGHHLVLPSTDLARMSDGSWTVIGDRAQAPSGAGYAMADRRLIARALPRLYRTCALARLRVFFDEVGMTLADLGAPEDGLGRVVLLSPGPGSETAFDQAFTASLLGIPLVQAEDLVSHDGRIWLRGTGREERVDVMLRRVDAEWSDPLELRSDSQLGVPGLIEAVRSGAVRVVNPLGAGVLENPGLLPYLPAACRALLGEELRLPGPRTWWCGDRASAREAVERIGDLVIKPLSAGPEHVTRFGWQLSAPELREARAQIDAQPWAWALQEPVAMSTVPVVSGAALVPRRFVLRTFGVSVQGEYRFMPGGLGRVSDDAGSQLVSSSLGARAKDVWVESSATVAPAAVRALRPISMAPGHAAVGRGLAPRVADDLFWLGRYAERAESLSRLLLVVDELLGDYLGRPESPGSVVMRAMVQAAAGTTGRRAPEDFDPTAVTRMLRQLVLEEGTPGTLAFAVAHLVQDAQAARDLLSVDTWMVLSRLERAFEPGDDPDAPLQPALDQVLESLLALSGLGAENMVHDPTWAFLDAGRRVERTLQTVALLRRTICEERSPIIDGQVTEAVLRVGDSLITHHRRLAAGQGPASPVRSALDLLLLDVANPRSVAYQLDLLSAALGRVPGEPLTTAVERVQDRLLPSDLDHLCADGRAGLRALLADVDEQVRGIATLVARTHFVRPAPHRSMYGGDLTVGGGAR</sequence>
<dbReference type="Gene3D" id="3.30.1490.270">
    <property type="match status" value="1"/>
</dbReference>
<reference evidence="3 4" key="1">
    <citation type="submission" date="2019-05" db="EMBL/GenBank/DDBJ databases">
        <authorList>
            <person name="Lee S.D."/>
        </authorList>
    </citation>
    <scope>NUCLEOTIDE SEQUENCE [LARGE SCALE GENOMIC DNA]</scope>
    <source>
        <strain evidence="3 4">C5-26</strain>
    </source>
</reference>
<evidence type="ECO:0000313" key="3">
    <source>
        <dbReference type="EMBL" id="TWP37223.1"/>
    </source>
</evidence>
<dbReference type="RefSeq" id="WP_146316096.1">
    <property type="nucleotide sequence ID" value="NZ_VCQV01000007.1"/>
</dbReference>
<evidence type="ECO:0000313" key="4">
    <source>
        <dbReference type="Proteomes" id="UP000320244"/>
    </source>
</evidence>
<feature type="domain" description="DUF403" evidence="1">
    <location>
        <begin position="523"/>
        <end position="830"/>
    </location>
</feature>
<dbReference type="Gene3D" id="3.40.50.11290">
    <property type="match status" value="1"/>
</dbReference>
<dbReference type="EMBL" id="VCQV01000007">
    <property type="protein sequence ID" value="TWP37223.1"/>
    <property type="molecule type" value="Genomic_DNA"/>
</dbReference>
<feature type="domain" description="Circularly permuted ATP-grasp type 2" evidence="2">
    <location>
        <begin position="95"/>
        <end position="471"/>
    </location>
</feature>
<dbReference type="InterPro" id="IPR007296">
    <property type="entry name" value="DUF403"/>
</dbReference>
<evidence type="ECO:0000259" key="2">
    <source>
        <dbReference type="Pfam" id="PF14403"/>
    </source>
</evidence>
<dbReference type="PANTHER" id="PTHR34595:SF2">
    <property type="entry name" value="BLR2978 PROTEIN"/>
    <property type="match status" value="1"/>
</dbReference>
<dbReference type="Pfam" id="PF14403">
    <property type="entry name" value="CP_ATPgrasp_2"/>
    <property type="match status" value="1"/>
</dbReference>
<evidence type="ECO:0000259" key="1">
    <source>
        <dbReference type="Pfam" id="PF04168"/>
    </source>
</evidence>
<gene>
    <name evidence="3" type="ORF">FGL98_07395</name>
</gene>
<organism evidence="3 4">
    <name type="scientific">Leekyejoonella antrihumi</name>
    <dbReference type="NCBI Taxonomy" id="1660198"/>
    <lineage>
        <taxon>Bacteria</taxon>
        <taxon>Bacillati</taxon>
        <taxon>Actinomycetota</taxon>
        <taxon>Actinomycetes</taxon>
        <taxon>Micrococcales</taxon>
        <taxon>Dermacoccaceae</taxon>
        <taxon>Leekyejoonella</taxon>
    </lineage>
</organism>
<dbReference type="AlphaFoldDB" id="A0A563E4Q3"/>
<dbReference type="InterPro" id="IPR025841">
    <property type="entry name" value="CP_ATPgrasp_2"/>
</dbReference>
<dbReference type="InterPro" id="IPR051680">
    <property type="entry name" value="ATP-dep_Glu-Cys_Ligase-2"/>
</dbReference>
<dbReference type="Pfam" id="PF04168">
    <property type="entry name" value="Alpha-E"/>
    <property type="match status" value="1"/>
</dbReference>
<protein>
    <submittedName>
        <fullName evidence="3">Uncharacterized protein</fullName>
    </submittedName>
</protein>
<dbReference type="OrthoDB" id="9803842at2"/>